<feature type="compositionally biased region" description="Basic and acidic residues" evidence="1">
    <location>
        <begin position="18"/>
        <end position="28"/>
    </location>
</feature>
<organism evidence="3 4">
    <name type="scientific">Cryptolaemus montrouzieri</name>
    <dbReference type="NCBI Taxonomy" id="559131"/>
    <lineage>
        <taxon>Eukaryota</taxon>
        <taxon>Metazoa</taxon>
        <taxon>Ecdysozoa</taxon>
        <taxon>Arthropoda</taxon>
        <taxon>Hexapoda</taxon>
        <taxon>Insecta</taxon>
        <taxon>Pterygota</taxon>
        <taxon>Neoptera</taxon>
        <taxon>Endopterygota</taxon>
        <taxon>Coleoptera</taxon>
        <taxon>Polyphaga</taxon>
        <taxon>Cucujiformia</taxon>
        <taxon>Coccinelloidea</taxon>
        <taxon>Coccinellidae</taxon>
        <taxon>Scymninae</taxon>
        <taxon>Scymnini</taxon>
        <taxon>Cryptolaemus</taxon>
    </lineage>
</organism>
<evidence type="ECO:0000313" key="4">
    <source>
        <dbReference type="Proteomes" id="UP001516400"/>
    </source>
</evidence>
<comment type="caution">
    <text evidence="3">The sequence shown here is derived from an EMBL/GenBank/DDBJ whole genome shotgun (WGS) entry which is preliminary data.</text>
</comment>
<accession>A0ABD2N3M4</accession>
<dbReference type="Pfam" id="PF05699">
    <property type="entry name" value="Dimer_Tnp_hAT"/>
    <property type="match status" value="1"/>
</dbReference>
<keyword evidence="4" id="KW-1185">Reference proteome</keyword>
<evidence type="ECO:0000256" key="1">
    <source>
        <dbReference type="SAM" id="MobiDB-lite"/>
    </source>
</evidence>
<name>A0ABD2N3M4_9CUCU</name>
<protein>
    <recommendedName>
        <fullName evidence="2">HAT C-terminal dimerisation domain-containing protein</fullName>
    </recommendedName>
</protein>
<feature type="region of interest" description="Disordered" evidence="1">
    <location>
        <begin position="1"/>
        <end position="33"/>
    </location>
</feature>
<proteinExistence type="predicted"/>
<dbReference type="SUPFAM" id="SSF53098">
    <property type="entry name" value="Ribonuclease H-like"/>
    <property type="match status" value="1"/>
</dbReference>
<reference evidence="3 4" key="1">
    <citation type="journal article" date="2021" name="BMC Biol.">
        <title>Horizontally acquired antibacterial genes associated with adaptive radiation of ladybird beetles.</title>
        <authorList>
            <person name="Li H.S."/>
            <person name="Tang X.F."/>
            <person name="Huang Y.H."/>
            <person name="Xu Z.Y."/>
            <person name="Chen M.L."/>
            <person name="Du X.Y."/>
            <person name="Qiu B.Y."/>
            <person name="Chen P.T."/>
            <person name="Zhang W."/>
            <person name="Slipinski A."/>
            <person name="Escalona H.E."/>
            <person name="Waterhouse R.M."/>
            <person name="Zwick A."/>
            <person name="Pang H."/>
        </authorList>
    </citation>
    <scope>NUCLEOTIDE SEQUENCE [LARGE SCALE GENOMIC DNA]</scope>
    <source>
        <strain evidence="3">SYSU2018</strain>
    </source>
</reference>
<evidence type="ECO:0000313" key="3">
    <source>
        <dbReference type="EMBL" id="KAL3273288.1"/>
    </source>
</evidence>
<sequence>MGKKTSLKSNLAMMLDSSSKDEGEREPDNSSPHDLLRKKFFIYRNEKRLDLDENPLNWWEVNGCQFTILSKLACRYLSPPPANYLVELG</sequence>
<dbReference type="AlphaFoldDB" id="A0ABD2N3M4"/>
<feature type="domain" description="HAT C-terminal dimerisation" evidence="2">
    <location>
        <begin position="43"/>
        <end position="80"/>
    </location>
</feature>
<dbReference type="InterPro" id="IPR012337">
    <property type="entry name" value="RNaseH-like_sf"/>
</dbReference>
<dbReference type="EMBL" id="JABFTP020000062">
    <property type="protein sequence ID" value="KAL3273288.1"/>
    <property type="molecule type" value="Genomic_DNA"/>
</dbReference>
<dbReference type="InterPro" id="IPR008906">
    <property type="entry name" value="HATC_C_dom"/>
</dbReference>
<dbReference type="Proteomes" id="UP001516400">
    <property type="component" value="Unassembled WGS sequence"/>
</dbReference>
<evidence type="ECO:0000259" key="2">
    <source>
        <dbReference type="Pfam" id="PF05699"/>
    </source>
</evidence>
<gene>
    <name evidence="3" type="ORF">HHI36_014742</name>
</gene>